<dbReference type="Proteomes" id="UP000593565">
    <property type="component" value="Unassembled WGS sequence"/>
</dbReference>
<keyword evidence="2" id="KW-1185">Reference proteome</keyword>
<protein>
    <submittedName>
        <fullName evidence="1">Uncharacterized protein</fullName>
    </submittedName>
</protein>
<sequence length="66" mass="7499">MHAFIWNPVFLKSKHSVSVKFSAGNFDSKETTSASLELYTIAAKQELARILTCRVPKIHNEDPTRH</sequence>
<proteinExistence type="predicted"/>
<dbReference type="AlphaFoldDB" id="A0A7J5ZUD5"/>
<organism evidence="1 2">
    <name type="scientific">Ameiurus melas</name>
    <name type="common">Black bullhead</name>
    <name type="synonym">Silurus melas</name>
    <dbReference type="NCBI Taxonomy" id="219545"/>
    <lineage>
        <taxon>Eukaryota</taxon>
        <taxon>Metazoa</taxon>
        <taxon>Chordata</taxon>
        <taxon>Craniata</taxon>
        <taxon>Vertebrata</taxon>
        <taxon>Euteleostomi</taxon>
        <taxon>Actinopterygii</taxon>
        <taxon>Neopterygii</taxon>
        <taxon>Teleostei</taxon>
        <taxon>Ostariophysi</taxon>
        <taxon>Siluriformes</taxon>
        <taxon>Ictaluridae</taxon>
        <taxon>Ameiurus</taxon>
    </lineage>
</organism>
<evidence type="ECO:0000313" key="2">
    <source>
        <dbReference type="Proteomes" id="UP000593565"/>
    </source>
</evidence>
<gene>
    <name evidence="1" type="ORF">AMELA_G00256900</name>
</gene>
<comment type="caution">
    <text evidence="1">The sequence shown here is derived from an EMBL/GenBank/DDBJ whole genome shotgun (WGS) entry which is preliminary data.</text>
</comment>
<accession>A0A7J5ZUD5</accession>
<reference evidence="1 2" key="1">
    <citation type="submission" date="2020-02" db="EMBL/GenBank/DDBJ databases">
        <title>A chromosome-scale genome assembly of the black bullhead catfish (Ameiurus melas).</title>
        <authorList>
            <person name="Wen M."/>
            <person name="Zham M."/>
            <person name="Cabau C."/>
            <person name="Klopp C."/>
            <person name="Donnadieu C."/>
            <person name="Roques C."/>
            <person name="Bouchez O."/>
            <person name="Lampietro C."/>
            <person name="Jouanno E."/>
            <person name="Herpin A."/>
            <person name="Louis A."/>
            <person name="Berthelot C."/>
            <person name="Parey E."/>
            <person name="Roest-Crollius H."/>
            <person name="Braasch I."/>
            <person name="Postlethwait J."/>
            <person name="Robinson-Rechavi M."/>
            <person name="Echchiki A."/>
            <person name="Begum T."/>
            <person name="Montfort J."/>
            <person name="Schartl M."/>
            <person name="Bobe J."/>
            <person name="Guiguen Y."/>
        </authorList>
    </citation>
    <scope>NUCLEOTIDE SEQUENCE [LARGE SCALE GENOMIC DNA]</scope>
    <source>
        <strain evidence="1">M_S1</strain>
        <tissue evidence="1">Blood</tissue>
    </source>
</reference>
<name>A0A7J5ZUD5_AMEME</name>
<evidence type="ECO:0000313" key="1">
    <source>
        <dbReference type="EMBL" id="KAF4073277.1"/>
    </source>
</evidence>
<dbReference type="EMBL" id="JAAGNN010000024">
    <property type="protein sequence ID" value="KAF4073277.1"/>
    <property type="molecule type" value="Genomic_DNA"/>
</dbReference>